<dbReference type="EMBL" id="NPDV01000007">
    <property type="protein sequence ID" value="PJZ53516.1"/>
    <property type="molecule type" value="Genomic_DNA"/>
</dbReference>
<evidence type="ECO:0000313" key="1">
    <source>
        <dbReference type="EMBL" id="PJZ53516.1"/>
    </source>
</evidence>
<reference evidence="3 4" key="1">
    <citation type="submission" date="2017-07" db="EMBL/GenBank/DDBJ databases">
        <title>Leptospira spp. isolated from tropical soils.</title>
        <authorList>
            <person name="Thibeaux R."/>
            <person name="Iraola G."/>
            <person name="Ferres I."/>
            <person name="Bierque E."/>
            <person name="Girault D."/>
            <person name="Soupe-Gilbert M.-E."/>
            <person name="Picardeau M."/>
            <person name="Goarant C."/>
        </authorList>
    </citation>
    <scope>NUCLEOTIDE SEQUENCE [LARGE SCALE GENOMIC DNA]</scope>
    <source>
        <strain evidence="1 4">FH2-B-C1</strain>
        <strain evidence="2 3">FH2-B-D1</strain>
    </source>
</reference>
<dbReference type="EMBL" id="NPDU01000019">
    <property type="protein sequence ID" value="PJZ62231.1"/>
    <property type="molecule type" value="Genomic_DNA"/>
</dbReference>
<protein>
    <submittedName>
        <fullName evidence="1">Uncharacterized protein</fullName>
    </submittedName>
</protein>
<organism evidence="1 4">
    <name type="scientific">Leptospira adleri</name>
    <dbReference type="NCBI Taxonomy" id="2023186"/>
    <lineage>
        <taxon>Bacteria</taxon>
        <taxon>Pseudomonadati</taxon>
        <taxon>Spirochaetota</taxon>
        <taxon>Spirochaetia</taxon>
        <taxon>Leptospirales</taxon>
        <taxon>Leptospiraceae</taxon>
        <taxon>Leptospira</taxon>
    </lineage>
</organism>
<sequence length="80" mass="8918">MVAPTLLFKNTRSGILSGKISRRGGSVRREAAEARGRLPPSELDRKARYRLPELHSVGTPSPVLFYLRISRPFEPICALT</sequence>
<keyword evidence="3" id="KW-1185">Reference proteome</keyword>
<gene>
    <name evidence="2" type="ORF">CH376_09160</name>
    <name evidence="1" type="ORF">CH380_10070</name>
</gene>
<accession>A0A2M9YPP7</accession>
<comment type="caution">
    <text evidence="1">The sequence shown here is derived from an EMBL/GenBank/DDBJ whole genome shotgun (WGS) entry which is preliminary data.</text>
</comment>
<evidence type="ECO:0000313" key="4">
    <source>
        <dbReference type="Proteomes" id="UP000232188"/>
    </source>
</evidence>
<proteinExistence type="predicted"/>
<dbReference type="Proteomes" id="UP000232188">
    <property type="component" value="Unassembled WGS sequence"/>
</dbReference>
<evidence type="ECO:0000313" key="2">
    <source>
        <dbReference type="EMBL" id="PJZ62231.1"/>
    </source>
</evidence>
<dbReference type="AlphaFoldDB" id="A0A2M9YPP7"/>
<name>A0A2M9YPP7_9LEPT</name>
<evidence type="ECO:0000313" key="3">
    <source>
        <dbReference type="Proteomes" id="UP000232149"/>
    </source>
</evidence>
<dbReference type="Proteomes" id="UP000232149">
    <property type="component" value="Unassembled WGS sequence"/>
</dbReference>